<protein>
    <submittedName>
        <fullName evidence="3">ArsC family transcriptional regulator</fullName>
    </submittedName>
</protein>
<dbReference type="SUPFAM" id="SSF52833">
    <property type="entry name" value="Thioredoxin-like"/>
    <property type="match status" value="1"/>
</dbReference>
<proteinExistence type="inferred from homology"/>
<dbReference type="EMBL" id="JFKA01000003">
    <property type="protein sequence ID" value="OSQ38959.1"/>
    <property type="molecule type" value="Genomic_DNA"/>
</dbReference>
<accession>A0A1Y2L152</accession>
<name>A0A1Y2L152_9PROT</name>
<evidence type="ECO:0000256" key="2">
    <source>
        <dbReference type="PROSITE-ProRule" id="PRU01282"/>
    </source>
</evidence>
<gene>
    <name evidence="3" type="ORF">TMES_09620</name>
</gene>
<keyword evidence="4" id="KW-1185">Reference proteome</keyword>
<dbReference type="PANTHER" id="PTHR30041:SF8">
    <property type="entry name" value="PROTEIN YFFB"/>
    <property type="match status" value="1"/>
</dbReference>
<reference evidence="3 4" key="1">
    <citation type="submission" date="2014-03" db="EMBL/GenBank/DDBJ databases">
        <title>The draft genome sequence of Thalassospira mesophila JCM 18969.</title>
        <authorList>
            <person name="Lai Q."/>
            <person name="Shao Z."/>
        </authorList>
    </citation>
    <scope>NUCLEOTIDE SEQUENCE [LARGE SCALE GENOMIC DNA]</scope>
    <source>
        <strain evidence="3 4">JCM 18969</strain>
    </source>
</reference>
<organism evidence="3 4">
    <name type="scientific">Thalassospira mesophila</name>
    <dbReference type="NCBI Taxonomy" id="1293891"/>
    <lineage>
        <taxon>Bacteria</taxon>
        <taxon>Pseudomonadati</taxon>
        <taxon>Pseudomonadota</taxon>
        <taxon>Alphaproteobacteria</taxon>
        <taxon>Rhodospirillales</taxon>
        <taxon>Thalassospiraceae</taxon>
        <taxon>Thalassospira</taxon>
    </lineage>
</organism>
<comment type="similarity">
    <text evidence="1 2">Belongs to the ArsC family.</text>
</comment>
<sequence>MITVYGIKNCDTVRKSLKWFAGQGVEAKFHDFRVDGLDPSLVVMWLGEIGGKMLVNKRGPSYRNLSDADKALLENDDLAAAKVLADNPTVIKRPVVDFGAVRTVGYDENRWSDLVKA</sequence>
<dbReference type="PANTHER" id="PTHR30041">
    <property type="entry name" value="ARSENATE REDUCTASE"/>
    <property type="match status" value="1"/>
</dbReference>
<dbReference type="Pfam" id="PF03960">
    <property type="entry name" value="ArsC"/>
    <property type="match status" value="1"/>
</dbReference>
<dbReference type="Gene3D" id="3.40.30.10">
    <property type="entry name" value="Glutaredoxin"/>
    <property type="match status" value="1"/>
</dbReference>
<dbReference type="OrthoDB" id="9803749at2"/>
<dbReference type="InterPro" id="IPR006660">
    <property type="entry name" value="Arsenate_reductase-like"/>
</dbReference>
<dbReference type="PROSITE" id="PS51353">
    <property type="entry name" value="ARSC"/>
    <property type="match status" value="1"/>
</dbReference>
<dbReference type="AlphaFoldDB" id="A0A1Y2L152"/>
<dbReference type="Proteomes" id="UP000193391">
    <property type="component" value="Unassembled WGS sequence"/>
</dbReference>
<comment type="caution">
    <text evidence="3">The sequence shown here is derived from an EMBL/GenBank/DDBJ whole genome shotgun (WGS) entry which is preliminary data.</text>
</comment>
<dbReference type="STRING" id="1293891.TMES_09620"/>
<dbReference type="RefSeq" id="WP_085581865.1">
    <property type="nucleotide sequence ID" value="NZ_JFKA01000003.1"/>
</dbReference>
<evidence type="ECO:0000313" key="3">
    <source>
        <dbReference type="EMBL" id="OSQ38959.1"/>
    </source>
</evidence>
<evidence type="ECO:0000256" key="1">
    <source>
        <dbReference type="ARBA" id="ARBA00007198"/>
    </source>
</evidence>
<evidence type="ECO:0000313" key="4">
    <source>
        <dbReference type="Proteomes" id="UP000193391"/>
    </source>
</evidence>
<dbReference type="InterPro" id="IPR036249">
    <property type="entry name" value="Thioredoxin-like_sf"/>
</dbReference>